<evidence type="ECO:0000313" key="2">
    <source>
        <dbReference type="EMBL" id="CAI9276657.1"/>
    </source>
</evidence>
<keyword evidence="3" id="KW-1185">Reference proteome</keyword>
<dbReference type="Pfam" id="PF23310">
    <property type="entry name" value="TPR_27"/>
    <property type="match status" value="1"/>
</dbReference>
<organism evidence="2 3">
    <name type="scientific">Lactuca saligna</name>
    <name type="common">Willowleaf lettuce</name>
    <dbReference type="NCBI Taxonomy" id="75948"/>
    <lineage>
        <taxon>Eukaryota</taxon>
        <taxon>Viridiplantae</taxon>
        <taxon>Streptophyta</taxon>
        <taxon>Embryophyta</taxon>
        <taxon>Tracheophyta</taxon>
        <taxon>Spermatophyta</taxon>
        <taxon>Magnoliopsida</taxon>
        <taxon>eudicotyledons</taxon>
        <taxon>Gunneridae</taxon>
        <taxon>Pentapetalae</taxon>
        <taxon>asterids</taxon>
        <taxon>campanulids</taxon>
        <taxon>Asterales</taxon>
        <taxon>Asteraceae</taxon>
        <taxon>Cichorioideae</taxon>
        <taxon>Cichorieae</taxon>
        <taxon>Lactucinae</taxon>
        <taxon>Lactuca</taxon>
    </lineage>
</organism>
<accession>A0AA36DZT0</accession>
<sequence>MERILSLVCSYRFFNEAGKTDEVYKHMELDGLRFRVWSDQKYAVVNKCIEMRNPNILFRNGLMKLFFLEAENEGKIMLEEASALGHLDSTFVLAMMLMVEGRHRKQEALDMLNNAYRIANGKWNLRATCSKVHLHFNWEGRNHVHFHGLHRSCALHKSVVSVSDAFVDGYEWVFMCEICLWDACFVRFSREFGITYE</sequence>
<evidence type="ECO:0000259" key="1">
    <source>
        <dbReference type="Pfam" id="PF23310"/>
    </source>
</evidence>
<dbReference type="EMBL" id="OX465079">
    <property type="protein sequence ID" value="CAI9276657.1"/>
    <property type="molecule type" value="Genomic_DNA"/>
</dbReference>
<gene>
    <name evidence="2" type="ORF">LSALG_LOCUS16626</name>
</gene>
<dbReference type="PANTHER" id="PTHR33784">
    <property type="entry name" value="OS05G0482100 PROTEIN"/>
    <property type="match status" value="1"/>
</dbReference>
<protein>
    <recommendedName>
        <fullName evidence="1">At2g35280-like TPR domain-containing protein</fullName>
    </recommendedName>
</protein>
<reference evidence="2" key="1">
    <citation type="submission" date="2023-04" db="EMBL/GenBank/DDBJ databases">
        <authorList>
            <person name="Vijverberg K."/>
            <person name="Xiong W."/>
            <person name="Schranz E."/>
        </authorList>
    </citation>
    <scope>NUCLEOTIDE SEQUENCE</scope>
</reference>
<proteinExistence type="predicted"/>
<dbReference type="Proteomes" id="UP001177003">
    <property type="component" value="Chromosome 3"/>
</dbReference>
<dbReference type="PANTHER" id="PTHR33784:SF49">
    <property type="entry name" value="F-BOX PROTEIN"/>
    <property type="match status" value="1"/>
</dbReference>
<name>A0AA36DZT0_LACSI</name>
<feature type="domain" description="At2g35280-like TPR" evidence="1">
    <location>
        <begin position="39"/>
        <end position="116"/>
    </location>
</feature>
<dbReference type="InterPro" id="IPR057136">
    <property type="entry name" value="At2g35280_TPR_dom"/>
</dbReference>
<evidence type="ECO:0000313" key="3">
    <source>
        <dbReference type="Proteomes" id="UP001177003"/>
    </source>
</evidence>
<dbReference type="AlphaFoldDB" id="A0AA36DZT0"/>
<dbReference type="InterPro" id="IPR040338">
    <property type="entry name" value="At1g67623-like"/>
</dbReference>